<dbReference type="PANTHER" id="PTHR37806:SF1">
    <property type="entry name" value="PEPTIDASE C39-LIKE DOMAIN-CONTAINING PROTEIN"/>
    <property type="match status" value="1"/>
</dbReference>
<feature type="chain" id="PRO_5045181612" evidence="1">
    <location>
        <begin position="28"/>
        <end position="271"/>
    </location>
</feature>
<accession>A0ABW1IQK3</accession>
<organism evidence="3 4">
    <name type="scientific">Marinicrinis lubricantis</name>
    <dbReference type="NCBI Taxonomy" id="2086470"/>
    <lineage>
        <taxon>Bacteria</taxon>
        <taxon>Bacillati</taxon>
        <taxon>Bacillota</taxon>
        <taxon>Bacilli</taxon>
        <taxon>Bacillales</taxon>
        <taxon>Paenibacillaceae</taxon>
    </lineage>
</organism>
<gene>
    <name evidence="3" type="ORF">ACFPXP_13175</name>
</gene>
<dbReference type="EMBL" id="JBHSQV010000160">
    <property type="protein sequence ID" value="MFC5987357.1"/>
    <property type="molecule type" value="Genomic_DNA"/>
</dbReference>
<name>A0ABW1IQK3_9BACL</name>
<comment type="caution">
    <text evidence="3">The sequence shown here is derived from an EMBL/GenBank/DDBJ whole genome shotgun (WGS) entry which is preliminary data.</text>
</comment>
<dbReference type="Pfam" id="PF13529">
    <property type="entry name" value="Peptidase_C39_2"/>
    <property type="match status" value="1"/>
</dbReference>
<dbReference type="RefSeq" id="WP_379894721.1">
    <property type="nucleotide sequence ID" value="NZ_CBCSCT010000043.1"/>
</dbReference>
<reference evidence="4" key="1">
    <citation type="journal article" date="2019" name="Int. J. Syst. Evol. Microbiol.">
        <title>The Global Catalogue of Microorganisms (GCM) 10K type strain sequencing project: providing services to taxonomists for standard genome sequencing and annotation.</title>
        <authorList>
            <consortium name="The Broad Institute Genomics Platform"/>
            <consortium name="The Broad Institute Genome Sequencing Center for Infectious Disease"/>
            <person name="Wu L."/>
            <person name="Ma J."/>
        </authorList>
    </citation>
    <scope>NUCLEOTIDE SEQUENCE [LARGE SCALE GENOMIC DNA]</scope>
    <source>
        <strain evidence="4">CCM 8749</strain>
    </source>
</reference>
<protein>
    <submittedName>
        <fullName evidence="3">C39 family peptidase</fullName>
    </submittedName>
</protein>
<dbReference type="PANTHER" id="PTHR37806">
    <property type="entry name" value="LMO0724 PROTEIN"/>
    <property type="match status" value="1"/>
</dbReference>
<proteinExistence type="predicted"/>
<feature type="domain" description="Peptidase C39-like" evidence="2">
    <location>
        <begin position="78"/>
        <end position="240"/>
    </location>
</feature>
<sequence>MNILKIMKGFSLSMLVASLMFTSSVFTAILYASIQKDPSDPPLVTVQAGLTDAELNAADRQTSVPEPGGPVKEKALIDAPLIMQYPELPRGCEITTLTMLLNFNGIMKTKMEMEKELPRDNTPLVQDKDGNIISWGNPHVGFVGDITLKSKGFGVYNGPMFALLKKYIPTAVNLTGNDFSAVEASIAKGVPVMVWNTVHYSPPEDWVEWQSPSGKVRTTFKEHTVLVVGYDKQYVYINDPLKETKQLRVDKQQFIKGWEALGKQAITYAPS</sequence>
<dbReference type="InterPro" id="IPR039564">
    <property type="entry name" value="Peptidase_C39-like"/>
</dbReference>
<keyword evidence="1" id="KW-0732">Signal</keyword>
<feature type="signal peptide" evidence="1">
    <location>
        <begin position="1"/>
        <end position="27"/>
    </location>
</feature>
<keyword evidence="4" id="KW-1185">Reference proteome</keyword>
<evidence type="ECO:0000256" key="1">
    <source>
        <dbReference type="SAM" id="SignalP"/>
    </source>
</evidence>
<evidence type="ECO:0000259" key="2">
    <source>
        <dbReference type="Pfam" id="PF13529"/>
    </source>
</evidence>
<evidence type="ECO:0000313" key="3">
    <source>
        <dbReference type="EMBL" id="MFC5987357.1"/>
    </source>
</evidence>
<evidence type="ECO:0000313" key="4">
    <source>
        <dbReference type="Proteomes" id="UP001596250"/>
    </source>
</evidence>
<dbReference type="Gene3D" id="3.90.70.10">
    <property type="entry name" value="Cysteine proteinases"/>
    <property type="match status" value="1"/>
</dbReference>
<dbReference type="Proteomes" id="UP001596250">
    <property type="component" value="Unassembled WGS sequence"/>
</dbReference>